<protein>
    <submittedName>
        <fullName evidence="1">Uncharacterized protein</fullName>
    </submittedName>
</protein>
<dbReference type="HOGENOM" id="CLU_2091980_0_0_9"/>
<dbReference type="KEGG" id="bwe:BcerKBAB4_5354"/>
<accession>A9VVN3</accession>
<reference evidence="1 2" key="1">
    <citation type="journal article" date="2008" name="Chem. Biol. Interact.">
        <title>Extending the Bacillus cereus group genomics to putative food-borne pathogens of different toxicity.</title>
        <authorList>
            <person name="Lapidus A."/>
            <person name="Goltsman E."/>
            <person name="Auger S."/>
            <person name="Galleron N."/>
            <person name="Segurens B."/>
            <person name="Dossat C."/>
            <person name="Land M.L."/>
            <person name="Broussolle V."/>
            <person name="Brillard J."/>
            <person name="Guinebretiere M.H."/>
            <person name="Sanchis V."/>
            <person name="Nguen-The C."/>
            <person name="Lereclus D."/>
            <person name="Richardson P."/>
            <person name="Wincker P."/>
            <person name="Weissenbach J."/>
            <person name="Ehrlich S.D."/>
            <person name="Sorokin A."/>
        </authorList>
    </citation>
    <scope>NUCLEOTIDE SEQUENCE [LARGE SCALE GENOMIC DNA]</scope>
    <source>
        <strain evidence="1 2">KBAB4</strain>
        <plasmid evidence="1">pBWB403</plasmid>
    </source>
</reference>
<evidence type="ECO:0000313" key="1">
    <source>
        <dbReference type="EMBL" id="ABY46848.1"/>
    </source>
</evidence>
<name>A9VVN3_BACMK</name>
<organism evidence="1 2">
    <name type="scientific">Bacillus mycoides (strain KBAB4)</name>
    <name type="common">Bacillus weihenstephanensis</name>
    <dbReference type="NCBI Taxonomy" id="315730"/>
    <lineage>
        <taxon>Bacteria</taxon>
        <taxon>Bacillati</taxon>
        <taxon>Bacillota</taxon>
        <taxon>Bacilli</taxon>
        <taxon>Bacillales</taxon>
        <taxon>Bacillaceae</taxon>
        <taxon>Bacillus</taxon>
        <taxon>Bacillus cereus group</taxon>
    </lineage>
</organism>
<gene>
    <name evidence="1" type="ordered locus">BcerKBAB4_5354</name>
</gene>
<proteinExistence type="predicted"/>
<evidence type="ECO:0000313" key="2">
    <source>
        <dbReference type="Proteomes" id="UP000002154"/>
    </source>
</evidence>
<keyword evidence="1" id="KW-0614">Plasmid</keyword>
<geneLocation type="plasmid" evidence="1 2">
    <name>pBWB403</name>
</geneLocation>
<sequence length="116" mass="12551">MMSDHKFNVGDSAIINESFGLAEVHDGDVFDDYVDIINYVRGDVVDILKIINVPQPSESHPVLAVIYNPKIRDATVVSVEFLNPVKGTAWLGGPNMKIQGGIINAGHLSGSTKISF</sequence>
<dbReference type="AlphaFoldDB" id="A9VVN3"/>
<dbReference type="EMBL" id="CP000906">
    <property type="protein sequence ID" value="ABY46848.1"/>
    <property type="molecule type" value="Genomic_DNA"/>
</dbReference>
<dbReference type="Proteomes" id="UP000002154">
    <property type="component" value="Plasmid pBWB403"/>
</dbReference>